<dbReference type="NCBIfam" id="NF038131">
    <property type="entry name" value="choice_anch_K"/>
    <property type="match status" value="1"/>
</dbReference>
<feature type="compositionally biased region" description="Basic and acidic residues" evidence="1">
    <location>
        <begin position="283"/>
        <end position="293"/>
    </location>
</feature>
<proteinExistence type="predicted"/>
<accession>A0ABT6P8P9</accession>
<organism evidence="2 3">
    <name type="scientific">Polyangium sorediatum</name>
    <dbReference type="NCBI Taxonomy" id="889274"/>
    <lineage>
        <taxon>Bacteria</taxon>
        <taxon>Pseudomonadati</taxon>
        <taxon>Myxococcota</taxon>
        <taxon>Polyangia</taxon>
        <taxon>Polyangiales</taxon>
        <taxon>Polyangiaceae</taxon>
        <taxon>Polyangium</taxon>
    </lineage>
</organism>
<name>A0ABT6P8P9_9BACT</name>
<dbReference type="Gene3D" id="3.40.50.410">
    <property type="entry name" value="von Willebrand factor, type A domain"/>
    <property type="match status" value="1"/>
</dbReference>
<dbReference type="RefSeq" id="WP_136973061.1">
    <property type="nucleotide sequence ID" value="NZ_JARZHI010000102.1"/>
</dbReference>
<keyword evidence="3" id="KW-1185">Reference proteome</keyword>
<evidence type="ECO:0000256" key="1">
    <source>
        <dbReference type="SAM" id="MobiDB-lite"/>
    </source>
</evidence>
<dbReference type="SUPFAM" id="SSF53300">
    <property type="entry name" value="vWA-like"/>
    <property type="match status" value="1"/>
</dbReference>
<dbReference type="EMBL" id="JARZHI010000102">
    <property type="protein sequence ID" value="MDI1436994.1"/>
    <property type="molecule type" value="Genomic_DNA"/>
</dbReference>
<feature type="region of interest" description="Disordered" evidence="1">
    <location>
        <begin position="268"/>
        <end position="294"/>
    </location>
</feature>
<dbReference type="Proteomes" id="UP001160301">
    <property type="component" value="Unassembled WGS sequence"/>
</dbReference>
<evidence type="ECO:0000313" key="2">
    <source>
        <dbReference type="EMBL" id="MDI1436994.1"/>
    </source>
</evidence>
<gene>
    <name evidence="2" type="ORF">QHF89_46235</name>
</gene>
<evidence type="ECO:0000313" key="3">
    <source>
        <dbReference type="Proteomes" id="UP001160301"/>
    </source>
</evidence>
<dbReference type="InterPro" id="IPR047995">
    <property type="entry name" value="Choice_anch_K"/>
</dbReference>
<dbReference type="InterPro" id="IPR036465">
    <property type="entry name" value="vWFA_dom_sf"/>
</dbReference>
<sequence length="546" mass="58125">MTKAVTSGAWTAISISPPGLGGVSTQHITWGVPAGGAGKSGYHFAGRTVEVPLDGTTFVLGTFTHKNFPIYAFNPNQFDVSLKVHVTFEGGVLARDFSFTFHHNETPNVGPAPEDLVDLPTLRSPETVEINGEEYALVIEGFMQGGKLVTRFVSAENGSNSADIIAKLQPIVKPAHTYSFKVLNPDGSVYGSGCFTYKGEEYPVDIAHVIGGLGRGTKLTEFWYHDPMVGSLGLNELLSMNFQRGADGEPSRFAINAFTIPGGASGITAGNATMTKPGPVTTHRSEDKEHGNEGRTLVFPGICRPGQVQQQPEPAVPLVDLVIVIDSSTSMKPDATSLSNAVSAAIETAKSKCPSDLKVTYLGIEGKFSDSLFRTTIREHLTKLGVAESAMRGRKRGTVASGGAQEDGGRAIEDVVTHNDWRPNAKRAILFLGDEGMEGGDNVDAEDIAAANKAIEVAKAGSTRVHTYLAKSGADEKTRKANQAEFARVAGETGGKAFTHEDTLQGFQALLEEVICASKQPAQPVVEDCKCCRECMERKVAPSTKP</sequence>
<protein>
    <submittedName>
        <fullName evidence="2">Choice-of-anchor K domain-containing protein</fullName>
    </submittedName>
</protein>
<reference evidence="2 3" key="1">
    <citation type="submission" date="2023-04" db="EMBL/GenBank/DDBJ databases">
        <title>The genome sequence of Polyangium sorediatum DSM14670.</title>
        <authorList>
            <person name="Zhang X."/>
        </authorList>
    </citation>
    <scope>NUCLEOTIDE SEQUENCE [LARGE SCALE GENOMIC DNA]</scope>
    <source>
        <strain evidence="2 3">DSM 14670</strain>
    </source>
</reference>
<comment type="caution">
    <text evidence="2">The sequence shown here is derived from an EMBL/GenBank/DDBJ whole genome shotgun (WGS) entry which is preliminary data.</text>
</comment>